<sequence>MKKLYATLFVSAMLASPLATAATQKMSHEAWIAAQKIDIPPTFKVTETKIPAGSAASSTAAPAQMPATDQMKSDAASQAKGAAEGQTMPMKMQHK</sequence>
<reference evidence="3 4" key="1">
    <citation type="submission" date="2019-03" db="EMBL/GenBank/DDBJ databases">
        <title>Genomic Encyclopedia of Type Strains, Phase IV (KMG-IV): sequencing the most valuable type-strain genomes for metagenomic binning, comparative biology and taxonomic classification.</title>
        <authorList>
            <person name="Goeker M."/>
        </authorList>
    </citation>
    <scope>NUCLEOTIDE SEQUENCE [LARGE SCALE GENOMIC DNA]</scope>
    <source>
        <strain evidence="3 4">DSM 24591</strain>
    </source>
</reference>
<evidence type="ECO:0000256" key="2">
    <source>
        <dbReference type="SAM" id="SignalP"/>
    </source>
</evidence>
<comment type="caution">
    <text evidence="3">The sequence shown here is derived from an EMBL/GenBank/DDBJ whole genome shotgun (WGS) entry which is preliminary data.</text>
</comment>
<evidence type="ECO:0008006" key="5">
    <source>
        <dbReference type="Google" id="ProtNLM"/>
    </source>
</evidence>
<dbReference type="RefSeq" id="WP_132580539.1">
    <property type="nucleotide sequence ID" value="NZ_SMAJ01000003.1"/>
</dbReference>
<gene>
    <name evidence="3" type="ORF">EDC26_103337</name>
</gene>
<accession>A0A4R3MDU4</accession>
<feature type="chain" id="PRO_5020198337" description="Pentapeptide MXKDX repeat protein" evidence="2">
    <location>
        <begin position="22"/>
        <end position="95"/>
    </location>
</feature>
<organism evidence="3 4">
    <name type="scientific">Paralcaligenes ureilyticus</name>
    <dbReference type="NCBI Taxonomy" id="627131"/>
    <lineage>
        <taxon>Bacteria</taxon>
        <taxon>Pseudomonadati</taxon>
        <taxon>Pseudomonadota</taxon>
        <taxon>Betaproteobacteria</taxon>
        <taxon>Burkholderiales</taxon>
        <taxon>Alcaligenaceae</taxon>
        <taxon>Paralcaligenes</taxon>
    </lineage>
</organism>
<dbReference type="EMBL" id="SMAJ01000003">
    <property type="protein sequence ID" value="TCT09715.1"/>
    <property type="molecule type" value="Genomic_DNA"/>
</dbReference>
<protein>
    <recommendedName>
        <fullName evidence="5">Pentapeptide MXKDX repeat protein</fullName>
    </recommendedName>
</protein>
<evidence type="ECO:0000256" key="1">
    <source>
        <dbReference type="SAM" id="MobiDB-lite"/>
    </source>
</evidence>
<dbReference type="AlphaFoldDB" id="A0A4R3MDU4"/>
<evidence type="ECO:0000313" key="3">
    <source>
        <dbReference type="EMBL" id="TCT09715.1"/>
    </source>
</evidence>
<dbReference type="Proteomes" id="UP000295525">
    <property type="component" value="Unassembled WGS sequence"/>
</dbReference>
<feature type="compositionally biased region" description="Low complexity" evidence="1">
    <location>
        <begin position="53"/>
        <end position="67"/>
    </location>
</feature>
<feature type="region of interest" description="Disordered" evidence="1">
    <location>
        <begin position="53"/>
        <end position="95"/>
    </location>
</feature>
<feature type="signal peptide" evidence="2">
    <location>
        <begin position="1"/>
        <end position="21"/>
    </location>
</feature>
<keyword evidence="4" id="KW-1185">Reference proteome</keyword>
<dbReference type="OrthoDB" id="8690361at2"/>
<proteinExistence type="predicted"/>
<keyword evidence="2" id="KW-0732">Signal</keyword>
<evidence type="ECO:0000313" key="4">
    <source>
        <dbReference type="Proteomes" id="UP000295525"/>
    </source>
</evidence>
<name>A0A4R3MDU4_9BURK</name>